<proteinExistence type="predicted"/>
<dbReference type="RefSeq" id="WP_152718207.1">
    <property type="nucleotide sequence ID" value="NZ_VOSJ01000567.1"/>
</dbReference>
<sequence length="72" mass="8148">MDEDEGDGNPALLEIDLPEHCCLGSSWAKLGPSELDWIGRELREYYDAVLREPVPDRLLALLDRGLAQRAFH</sequence>
<evidence type="ECO:0000313" key="2">
    <source>
        <dbReference type="EMBL" id="MPR31064.1"/>
    </source>
</evidence>
<dbReference type="OrthoDB" id="8454456at2"/>
<protein>
    <recommendedName>
        <fullName evidence="1">Anti-sigma factor NepR domain-containing protein</fullName>
    </recommendedName>
</protein>
<keyword evidence="3" id="KW-1185">Reference proteome</keyword>
<organism evidence="2 3">
    <name type="scientific">Microvirga tunisiensis</name>
    <dbReference type="NCBI Taxonomy" id="2108360"/>
    <lineage>
        <taxon>Bacteria</taxon>
        <taxon>Pseudomonadati</taxon>
        <taxon>Pseudomonadota</taxon>
        <taxon>Alphaproteobacteria</taxon>
        <taxon>Hyphomicrobiales</taxon>
        <taxon>Methylobacteriaceae</taxon>
        <taxon>Microvirga</taxon>
    </lineage>
</organism>
<name>A0A5N7MYH9_9HYPH</name>
<gene>
    <name evidence="2" type="ORF">FS320_40690</name>
</gene>
<dbReference type="AlphaFoldDB" id="A0A5N7MYH9"/>
<feature type="domain" description="Anti-sigma factor NepR" evidence="1">
    <location>
        <begin position="36"/>
        <end position="64"/>
    </location>
</feature>
<comment type="caution">
    <text evidence="2">The sequence shown here is derived from an EMBL/GenBank/DDBJ whole genome shotgun (WGS) entry which is preliminary data.</text>
</comment>
<reference evidence="2 3" key="1">
    <citation type="journal article" date="2019" name="Syst. Appl. Microbiol.">
        <title>Microvirga tunisiensis sp. nov., a root nodule symbiotic bacterium isolated from Lupinus micranthus and L. luteus grown in Northern Tunisia.</title>
        <authorList>
            <person name="Msaddak A."/>
            <person name="Rejili M."/>
            <person name="Duran D."/>
            <person name="Mars M."/>
            <person name="Palacios J.M."/>
            <person name="Ruiz-Argueso T."/>
            <person name="Rey L."/>
            <person name="Imperial J."/>
        </authorList>
    </citation>
    <scope>NUCLEOTIDE SEQUENCE [LARGE SCALE GENOMIC DNA]</scope>
    <source>
        <strain evidence="2 3">Lmie10</strain>
    </source>
</reference>
<dbReference type="Proteomes" id="UP000403266">
    <property type="component" value="Unassembled WGS sequence"/>
</dbReference>
<dbReference type="InterPro" id="IPR041649">
    <property type="entry name" value="NepR"/>
</dbReference>
<accession>A0A5N7MYH9</accession>
<evidence type="ECO:0000313" key="3">
    <source>
        <dbReference type="Proteomes" id="UP000403266"/>
    </source>
</evidence>
<dbReference type="Pfam" id="PF18557">
    <property type="entry name" value="NepR"/>
    <property type="match status" value="1"/>
</dbReference>
<evidence type="ECO:0000259" key="1">
    <source>
        <dbReference type="Pfam" id="PF18557"/>
    </source>
</evidence>
<dbReference type="EMBL" id="VOSK01000529">
    <property type="protein sequence ID" value="MPR31064.1"/>
    <property type="molecule type" value="Genomic_DNA"/>
</dbReference>